<evidence type="ECO:0000256" key="1">
    <source>
        <dbReference type="SAM" id="MobiDB-lite"/>
    </source>
</evidence>
<reference evidence="2 3" key="1">
    <citation type="submission" date="2018-07" db="EMBL/GenBank/DDBJ databases">
        <title>Genomic and Epidemiologic Investigation of an Indolent Hospital Outbreak.</title>
        <authorList>
            <person name="Johnson R.C."/>
            <person name="Deming C."/>
            <person name="Conlan S."/>
            <person name="Zellmer C.J."/>
            <person name="Michelin A.V."/>
            <person name="Lee-Lin S."/>
            <person name="Thomas P.J."/>
            <person name="Park M."/>
            <person name="Weingarten R.A."/>
            <person name="Less J."/>
            <person name="Dekker J.P."/>
            <person name="Frank K.M."/>
            <person name="Musser K.A."/>
            <person name="Mcquiston J.R."/>
            <person name="Henderson D.K."/>
            <person name="Lau A.F."/>
            <person name="Palmore T.N."/>
            <person name="Segre J.A."/>
        </authorList>
    </citation>
    <scope>NUCLEOTIDE SEQUENCE [LARGE SCALE GENOMIC DNA]</scope>
    <source>
        <strain evidence="2 3">SK-NIH.Env10_0317</strain>
    </source>
</reference>
<dbReference type="Proteomes" id="UP000286681">
    <property type="component" value="Unassembled WGS sequence"/>
</dbReference>
<comment type="caution">
    <text evidence="2">The sequence shown here is derived from an EMBL/GenBank/DDBJ whole genome shotgun (WGS) entry which is preliminary data.</text>
</comment>
<dbReference type="InterPro" id="IPR036390">
    <property type="entry name" value="WH_DNA-bd_sf"/>
</dbReference>
<dbReference type="Gene3D" id="1.10.10.10">
    <property type="entry name" value="Winged helix-like DNA-binding domain superfamily/Winged helix DNA-binding domain"/>
    <property type="match status" value="1"/>
</dbReference>
<feature type="region of interest" description="Disordered" evidence="1">
    <location>
        <begin position="1"/>
        <end position="20"/>
    </location>
</feature>
<evidence type="ECO:0000313" key="3">
    <source>
        <dbReference type="Proteomes" id="UP000286681"/>
    </source>
</evidence>
<proteinExistence type="predicted"/>
<sequence>MKPATVRASDNLLQIGPNSPPLRAEIMQGRPMEMNGTNELRQADESTDWSNANPTALMFAHSVTARPDVAAAMQHAGIRALAPLPLASGGAALAAADLAIADLTGADDATITTFVEQTVPELDAHGIALIATLTPAQIDLVALDLLPIGAELLCDPAPRDLRAALERATQRPTRRLHDSGRGASTERLRSLHQDVTRLAATLRELVDPEAPRIAATPVPSVGAATIRALIRRRRLRERFFEADLFADPAWDILLDLYAAYLEGGRVCVSSLCYAAAVPPTTALRWIGSMCDSGLLERHADAHDKRRHFIHLTDRAIVGMNGYFLTLASPAHHA</sequence>
<dbReference type="RefSeq" id="WP_164523726.1">
    <property type="nucleotide sequence ID" value="NZ_JAQQGM010000001.1"/>
</dbReference>
<dbReference type="EMBL" id="QQWO01000017">
    <property type="protein sequence ID" value="RSV00372.1"/>
    <property type="molecule type" value="Genomic_DNA"/>
</dbReference>
<dbReference type="InterPro" id="IPR036388">
    <property type="entry name" value="WH-like_DNA-bd_sf"/>
</dbReference>
<protein>
    <submittedName>
        <fullName evidence="2">MarR family transcriptional regulator</fullName>
    </submittedName>
</protein>
<accession>A0AAJ4S0M2</accession>
<name>A0AAJ4S0M2_9SPHN</name>
<evidence type="ECO:0000313" key="2">
    <source>
        <dbReference type="EMBL" id="RSV00372.1"/>
    </source>
</evidence>
<dbReference type="AlphaFoldDB" id="A0AAJ4S0M2"/>
<dbReference type="SUPFAM" id="SSF46785">
    <property type="entry name" value="Winged helix' DNA-binding domain"/>
    <property type="match status" value="1"/>
</dbReference>
<gene>
    <name evidence="2" type="ORF">CA257_17710</name>
</gene>
<organism evidence="2 3">
    <name type="scientific">Sphingomonas koreensis</name>
    <dbReference type="NCBI Taxonomy" id="93064"/>
    <lineage>
        <taxon>Bacteria</taxon>
        <taxon>Pseudomonadati</taxon>
        <taxon>Pseudomonadota</taxon>
        <taxon>Alphaproteobacteria</taxon>
        <taxon>Sphingomonadales</taxon>
        <taxon>Sphingomonadaceae</taxon>
        <taxon>Sphingomonas</taxon>
    </lineage>
</organism>